<dbReference type="Pfam" id="PF25917">
    <property type="entry name" value="BSH_RND"/>
    <property type="match status" value="1"/>
</dbReference>
<sequence length="396" mass="41585">MLRQLSICLVLSALAFVGWVNFAPGARQTLDEYGISVPFLSESAQAAEGGPARGGGPSGGFGGWQTNVVTTPVTLATINDSLTALGESAAARSVTVTSPAGGTLEELLVAPGDVVEAGQIIGRLNSAAQSLARDRAALALQNAEATLERQQELARSNLVASSALSTAQLDADTAELELRSAELELEERQIVSPIAGTVGLMQVTPGNYVGSQTAITTIEDTSSLRVNFWVPERYATIVRTGMQIDAMPVALPGEVFSGEISAIDNRVETESRTLQVQATIPNDDGAMRPGMSFSVSMAFDGQQFPAVDPLAILWSAEGSYVWKYSDGRAERVMAEIVQRNSDGVLVRAELQQGDPIITEGILQLGDGDEVNLLSGPDGNQNAEAEPADAPVEQEEG</sequence>
<dbReference type="PANTHER" id="PTHR30469">
    <property type="entry name" value="MULTIDRUG RESISTANCE PROTEIN MDTA"/>
    <property type="match status" value="1"/>
</dbReference>
<feature type="region of interest" description="Disordered" evidence="3">
    <location>
        <begin position="371"/>
        <end position="396"/>
    </location>
</feature>
<dbReference type="GO" id="GO:0015562">
    <property type="term" value="F:efflux transmembrane transporter activity"/>
    <property type="evidence" value="ECO:0007669"/>
    <property type="project" value="TreeGrafter"/>
</dbReference>
<dbReference type="FunFam" id="2.40.30.170:FF:000010">
    <property type="entry name" value="Efflux RND transporter periplasmic adaptor subunit"/>
    <property type="match status" value="1"/>
</dbReference>
<dbReference type="InterPro" id="IPR058625">
    <property type="entry name" value="MdtA-like_BSH"/>
</dbReference>
<dbReference type="Gene3D" id="2.40.50.100">
    <property type="match status" value="1"/>
</dbReference>
<dbReference type="Gene3D" id="2.40.30.170">
    <property type="match status" value="1"/>
</dbReference>
<dbReference type="Gene3D" id="1.10.287.470">
    <property type="entry name" value="Helix hairpin bin"/>
    <property type="match status" value="1"/>
</dbReference>
<organism evidence="6 7">
    <name type="scientific">Devosia pacifica</name>
    <dbReference type="NCBI Taxonomy" id="1335967"/>
    <lineage>
        <taxon>Bacteria</taxon>
        <taxon>Pseudomonadati</taxon>
        <taxon>Pseudomonadota</taxon>
        <taxon>Alphaproteobacteria</taxon>
        <taxon>Hyphomicrobiales</taxon>
        <taxon>Devosiaceae</taxon>
        <taxon>Devosia</taxon>
    </lineage>
</organism>
<feature type="domain" description="CusB-like beta-barrel" evidence="5">
    <location>
        <begin position="226"/>
        <end position="298"/>
    </location>
</feature>
<dbReference type="Proteomes" id="UP000646579">
    <property type="component" value="Unassembled WGS sequence"/>
</dbReference>
<protein>
    <submittedName>
        <fullName evidence="6">MexH family multidrug efflux RND transporter periplasmic adaptor subunit</fullName>
    </submittedName>
</protein>
<dbReference type="SUPFAM" id="SSF111369">
    <property type="entry name" value="HlyD-like secretion proteins"/>
    <property type="match status" value="1"/>
</dbReference>
<evidence type="ECO:0000259" key="5">
    <source>
        <dbReference type="Pfam" id="PF25954"/>
    </source>
</evidence>
<dbReference type="PANTHER" id="PTHR30469:SF11">
    <property type="entry name" value="BLL4320 PROTEIN"/>
    <property type="match status" value="1"/>
</dbReference>
<dbReference type="NCBIfam" id="TIGR01730">
    <property type="entry name" value="RND_mfp"/>
    <property type="match status" value="1"/>
</dbReference>
<feature type="coiled-coil region" evidence="2">
    <location>
        <begin position="133"/>
        <end position="191"/>
    </location>
</feature>
<dbReference type="GO" id="GO:1990281">
    <property type="term" value="C:efflux pump complex"/>
    <property type="evidence" value="ECO:0007669"/>
    <property type="project" value="TreeGrafter"/>
</dbReference>
<comment type="similarity">
    <text evidence="1">Belongs to the membrane fusion protein (MFP) (TC 8.A.1) family.</text>
</comment>
<evidence type="ECO:0000313" key="6">
    <source>
        <dbReference type="EMBL" id="GHA17807.1"/>
    </source>
</evidence>
<reference evidence="6" key="2">
    <citation type="submission" date="2020-09" db="EMBL/GenBank/DDBJ databases">
        <authorList>
            <person name="Sun Q."/>
            <person name="Kim S."/>
        </authorList>
    </citation>
    <scope>NUCLEOTIDE SEQUENCE</scope>
    <source>
        <strain evidence="6">KCTC 32437</strain>
    </source>
</reference>
<accession>A0A918S0F2</accession>
<evidence type="ECO:0000313" key="7">
    <source>
        <dbReference type="Proteomes" id="UP000646579"/>
    </source>
</evidence>
<evidence type="ECO:0000256" key="3">
    <source>
        <dbReference type="SAM" id="MobiDB-lite"/>
    </source>
</evidence>
<evidence type="ECO:0000256" key="2">
    <source>
        <dbReference type="SAM" id="Coils"/>
    </source>
</evidence>
<name>A0A918S0F2_9HYPH</name>
<dbReference type="Gene3D" id="2.40.420.20">
    <property type="match status" value="1"/>
</dbReference>
<dbReference type="InterPro" id="IPR058792">
    <property type="entry name" value="Beta-barrel_RND_2"/>
</dbReference>
<comment type="caution">
    <text evidence="6">The sequence shown here is derived from an EMBL/GenBank/DDBJ whole genome shotgun (WGS) entry which is preliminary data.</text>
</comment>
<reference evidence="6" key="1">
    <citation type="journal article" date="2014" name="Int. J. Syst. Evol. Microbiol.">
        <title>Complete genome sequence of Corynebacterium casei LMG S-19264T (=DSM 44701T), isolated from a smear-ripened cheese.</title>
        <authorList>
            <consortium name="US DOE Joint Genome Institute (JGI-PGF)"/>
            <person name="Walter F."/>
            <person name="Albersmeier A."/>
            <person name="Kalinowski J."/>
            <person name="Ruckert C."/>
        </authorList>
    </citation>
    <scope>NUCLEOTIDE SEQUENCE</scope>
    <source>
        <strain evidence="6">KCTC 32437</strain>
    </source>
</reference>
<proteinExistence type="inferred from homology"/>
<feature type="domain" description="Multidrug resistance protein MdtA-like barrel-sandwich hybrid" evidence="4">
    <location>
        <begin position="92"/>
        <end position="214"/>
    </location>
</feature>
<evidence type="ECO:0000256" key="1">
    <source>
        <dbReference type="ARBA" id="ARBA00009477"/>
    </source>
</evidence>
<dbReference type="Pfam" id="PF25954">
    <property type="entry name" value="Beta-barrel_RND_2"/>
    <property type="match status" value="1"/>
</dbReference>
<dbReference type="RefSeq" id="WP_189424160.1">
    <property type="nucleotide sequence ID" value="NZ_BMZE01000001.1"/>
</dbReference>
<gene>
    <name evidence="6" type="ORF">GCM10007989_11260</name>
</gene>
<keyword evidence="7" id="KW-1185">Reference proteome</keyword>
<dbReference type="EMBL" id="BMZE01000001">
    <property type="protein sequence ID" value="GHA17807.1"/>
    <property type="molecule type" value="Genomic_DNA"/>
</dbReference>
<evidence type="ECO:0000259" key="4">
    <source>
        <dbReference type="Pfam" id="PF25917"/>
    </source>
</evidence>
<dbReference type="InterPro" id="IPR006143">
    <property type="entry name" value="RND_pump_MFP"/>
</dbReference>
<dbReference type="AlphaFoldDB" id="A0A918S0F2"/>
<keyword evidence="2" id="KW-0175">Coiled coil</keyword>